<dbReference type="Proteomes" id="UP001060085">
    <property type="component" value="Linkage Group LG07"/>
</dbReference>
<accession>A0ACC0A600</accession>
<evidence type="ECO:0000313" key="2">
    <source>
        <dbReference type="Proteomes" id="UP001060085"/>
    </source>
</evidence>
<gene>
    <name evidence="1" type="ORF">M9H77_32148</name>
</gene>
<comment type="caution">
    <text evidence="1">The sequence shown here is derived from an EMBL/GenBank/DDBJ whole genome shotgun (WGS) entry which is preliminary data.</text>
</comment>
<name>A0ACC0A600_CATRO</name>
<reference evidence="2" key="1">
    <citation type="journal article" date="2023" name="Nat. Plants">
        <title>Single-cell RNA sequencing provides a high-resolution roadmap for understanding the multicellular compartmentation of specialized metabolism.</title>
        <authorList>
            <person name="Sun S."/>
            <person name="Shen X."/>
            <person name="Li Y."/>
            <person name="Li Y."/>
            <person name="Wang S."/>
            <person name="Li R."/>
            <person name="Zhang H."/>
            <person name="Shen G."/>
            <person name="Guo B."/>
            <person name="Wei J."/>
            <person name="Xu J."/>
            <person name="St-Pierre B."/>
            <person name="Chen S."/>
            <person name="Sun C."/>
        </authorList>
    </citation>
    <scope>NUCLEOTIDE SEQUENCE [LARGE SCALE GENOMIC DNA]</scope>
</reference>
<dbReference type="EMBL" id="CM044707">
    <property type="protein sequence ID" value="KAI5654961.1"/>
    <property type="molecule type" value="Genomic_DNA"/>
</dbReference>
<proteinExistence type="predicted"/>
<evidence type="ECO:0000313" key="1">
    <source>
        <dbReference type="EMBL" id="KAI5654961.1"/>
    </source>
</evidence>
<organism evidence="1 2">
    <name type="scientific">Catharanthus roseus</name>
    <name type="common">Madagascar periwinkle</name>
    <name type="synonym">Vinca rosea</name>
    <dbReference type="NCBI Taxonomy" id="4058"/>
    <lineage>
        <taxon>Eukaryota</taxon>
        <taxon>Viridiplantae</taxon>
        <taxon>Streptophyta</taxon>
        <taxon>Embryophyta</taxon>
        <taxon>Tracheophyta</taxon>
        <taxon>Spermatophyta</taxon>
        <taxon>Magnoliopsida</taxon>
        <taxon>eudicotyledons</taxon>
        <taxon>Gunneridae</taxon>
        <taxon>Pentapetalae</taxon>
        <taxon>asterids</taxon>
        <taxon>lamiids</taxon>
        <taxon>Gentianales</taxon>
        <taxon>Apocynaceae</taxon>
        <taxon>Rauvolfioideae</taxon>
        <taxon>Vinceae</taxon>
        <taxon>Catharanthinae</taxon>
        <taxon>Catharanthus</taxon>
    </lineage>
</organism>
<protein>
    <submittedName>
        <fullName evidence="1">Uncharacterized protein</fullName>
    </submittedName>
</protein>
<keyword evidence="2" id="KW-1185">Reference proteome</keyword>
<sequence>MEEFPAHVHPGPLVPDVLTRKHEHRSGLIWSGDHEKCHMLPDMSGSLNQVWHISLLEDFDGHQHLHFRSCATDRGSPCATSDLGLIVSVYHTSLHWQSSSRDIRTFGYQPAGVDRRMMEIDDMTIGPIPERGARGMKRGPHKLPGRADPGHRGERGGGSGRQGHGDPGSYPPSSAGGASYAPPPPSAVRLSFDAPLPPGTAGSSVPHMPISRAFSSDSNEQSDDLSDDVTLAQQLGIGHRVRSKTTRSTPSDYR</sequence>